<dbReference type="Proteomes" id="UP000199476">
    <property type="component" value="Unassembled WGS sequence"/>
</dbReference>
<keyword evidence="3" id="KW-1185">Reference proteome</keyword>
<protein>
    <submittedName>
        <fullName evidence="2">Uncharacterized protein</fullName>
    </submittedName>
</protein>
<evidence type="ECO:0000313" key="2">
    <source>
        <dbReference type="EMBL" id="SDL79345.1"/>
    </source>
</evidence>
<sequence length="175" mass="21020">MSNKKSTVIAGIMVLALVLAGSWAASGYQPPERQAPAELDEEQAELQRDIWRMNQRLVALNYEYQEILREDVDEESLLELEDEIFELRDELFQLREEFRSERRPEREEFETERYREDERRYQQDSSLRYESGDTRRDMTDDHHRGSQDHRGSRGQPGYHHNQGFQNNFCPRQPRR</sequence>
<feature type="compositionally biased region" description="Basic and acidic residues" evidence="1">
    <location>
        <begin position="99"/>
        <end position="122"/>
    </location>
</feature>
<organism evidence="2 3">
    <name type="scientific">Halarsenatibacter silvermanii</name>
    <dbReference type="NCBI Taxonomy" id="321763"/>
    <lineage>
        <taxon>Bacteria</taxon>
        <taxon>Bacillati</taxon>
        <taxon>Bacillota</taxon>
        <taxon>Clostridia</taxon>
        <taxon>Halanaerobiales</taxon>
        <taxon>Halarsenatibacteraceae</taxon>
        <taxon>Halarsenatibacter</taxon>
    </lineage>
</organism>
<feature type="compositionally biased region" description="Basic and acidic residues" evidence="1">
    <location>
        <begin position="130"/>
        <end position="151"/>
    </location>
</feature>
<evidence type="ECO:0000313" key="3">
    <source>
        <dbReference type="Proteomes" id="UP000199476"/>
    </source>
</evidence>
<evidence type="ECO:0000256" key="1">
    <source>
        <dbReference type="SAM" id="MobiDB-lite"/>
    </source>
</evidence>
<feature type="region of interest" description="Disordered" evidence="1">
    <location>
        <begin position="99"/>
        <end position="175"/>
    </location>
</feature>
<proteinExistence type="predicted"/>
<dbReference type="AlphaFoldDB" id="A0A1G9N0E4"/>
<reference evidence="2 3" key="1">
    <citation type="submission" date="2016-10" db="EMBL/GenBank/DDBJ databases">
        <authorList>
            <person name="de Groot N.N."/>
        </authorList>
    </citation>
    <scope>NUCLEOTIDE SEQUENCE [LARGE SCALE GENOMIC DNA]</scope>
    <source>
        <strain evidence="2 3">SLAS-1</strain>
    </source>
</reference>
<dbReference type="RefSeq" id="WP_089759811.1">
    <property type="nucleotide sequence ID" value="NZ_FNGO01000009.1"/>
</dbReference>
<gene>
    <name evidence="2" type="ORF">SAMN04488692_10951</name>
</gene>
<name>A0A1G9N0E4_9FIRM</name>
<dbReference type="STRING" id="321763.SAMN04488692_10951"/>
<dbReference type="Gene3D" id="1.20.120.1490">
    <property type="match status" value="1"/>
</dbReference>
<accession>A0A1G9N0E4</accession>
<dbReference type="EMBL" id="FNGO01000009">
    <property type="protein sequence ID" value="SDL79345.1"/>
    <property type="molecule type" value="Genomic_DNA"/>
</dbReference>